<sequence>MKKLLISAVLIANSLLLTGCLPVIQGASTMSTIITTTNDRRSAGEVLDDRTIMFRMLAWPNQDSALEDVHLNFMVYNKSVLITGEVPSNAVLKYTIEQAQIQDPKIKQVFNEITVGPNSGLLSRSKDAAITAQVETLFHDQEVFHPTLVRVMTESQTVYLMGAVTQREAQKAVKVASKAKWAKKIVKRFDYLKTRPAAEIERDRQREIAAQKKAELLKKQAELDAKKAELKRQIQELNGGSAMEGTPF</sequence>
<dbReference type="InterPro" id="IPR007055">
    <property type="entry name" value="BON_dom"/>
</dbReference>
<evidence type="ECO:0000256" key="3">
    <source>
        <dbReference type="SAM" id="SignalP"/>
    </source>
</evidence>
<name>A0A0M3TU88_9GAMM</name>
<evidence type="ECO:0000256" key="1">
    <source>
        <dbReference type="ARBA" id="ARBA00022729"/>
    </source>
</evidence>
<reference evidence="5 6" key="1">
    <citation type="journal article" date="2015" name="Genome Announc.">
        <title>Genome Sequence of 'Candidatus Thioglobus autotrophica' Strain EF1, a Chemoautotroph from the SUP05 Clade of Marine Gammaproteobacteria.</title>
        <authorList>
            <person name="Shah V."/>
            <person name="Morris R.M."/>
        </authorList>
    </citation>
    <scope>NUCLEOTIDE SEQUENCE [LARGE SCALE GENOMIC DNA]</scope>
    <source>
        <strain evidence="5 6">EF1</strain>
    </source>
</reference>
<evidence type="ECO:0000259" key="4">
    <source>
        <dbReference type="SMART" id="SM00749"/>
    </source>
</evidence>
<proteinExistence type="predicted"/>
<feature type="domain" description="Transport-associated and nodulation" evidence="4">
    <location>
        <begin position="131"/>
        <end position="194"/>
    </location>
</feature>
<keyword evidence="2" id="KW-0175">Coiled coil</keyword>
<evidence type="ECO:0000313" key="6">
    <source>
        <dbReference type="Proteomes" id="UP000058020"/>
    </source>
</evidence>
<dbReference type="InterPro" id="IPR051686">
    <property type="entry name" value="Lipoprotein_DolP"/>
</dbReference>
<feature type="signal peptide" evidence="3">
    <location>
        <begin position="1"/>
        <end position="19"/>
    </location>
</feature>
<dbReference type="STRING" id="1705394.SP60_04365"/>
<dbReference type="PROSITE" id="PS51257">
    <property type="entry name" value="PROKAR_LIPOPROTEIN"/>
    <property type="match status" value="1"/>
</dbReference>
<gene>
    <name evidence="5" type="ORF">SP60_04365</name>
</gene>
<protein>
    <recommendedName>
        <fullName evidence="4">Transport-associated and nodulation domain-containing protein</fullName>
    </recommendedName>
</protein>
<feature type="chain" id="PRO_5005789942" description="Transport-associated and nodulation domain-containing protein" evidence="3">
    <location>
        <begin position="20"/>
        <end position="248"/>
    </location>
</feature>
<organism evidence="5 6">
    <name type="scientific">Candidatus Thioglobus autotrophicus</name>
    <dbReference type="NCBI Taxonomy" id="1705394"/>
    <lineage>
        <taxon>Bacteria</taxon>
        <taxon>Pseudomonadati</taxon>
        <taxon>Pseudomonadota</taxon>
        <taxon>Gammaproteobacteria</taxon>
        <taxon>Candidatus Pseudothioglobaceae</taxon>
        <taxon>Candidatus Thioglobus</taxon>
    </lineage>
</organism>
<dbReference type="EMBL" id="CP010552">
    <property type="protein sequence ID" value="ALE52515.1"/>
    <property type="molecule type" value="Genomic_DNA"/>
</dbReference>
<feature type="coiled-coil region" evidence="2">
    <location>
        <begin position="209"/>
        <end position="240"/>
    </location>
</feature>
<dbReference type="OrthoDB" id="9783990at2"/>
<keyword evidence="1 3" id="KW-0732">Signal</keyword>
<dbReference type="InterPro" id="IPR014004">
    <property type="entry name" value="Transpt-assoc_nodulatn_dom_bac"/>
</dbReference>
<keyword evidence="6" id="KW-1185">Reference proteome</keyword>
<dbReference type="KEGG" id="tho:SP60_04365"/>
<dbReference type="PANTHER" id="PTHR34606">
    <property type="entry name" value="BON DOMAIN-CONTAINING PROTEIN"/>
    <property type="match status" value="1"/>
</dbReference>
<dbReference type="Pfam" id="PF04972">
    <property type="entry name" value="BON"/>
    <property type="match status" value="1"/>
</dbReference>
<dbReference type="RefSeq" id="WP_053951466.1">
    <property type="nucleotide sequence ID" value="NZ_CP010552.1"/>
</dbReference>
<dbReference type="Proteomes" id="UP000058020">
    <property type="component" value="Chromosome"/>
</dbReference>
<evidence type="ECO:0000313" key="5">
    <source>
        <dbReference type="EMBL" id="ALE52515.1"/>
    </source>
</evidence>
<dbReference type="SMART" id="SM00749">
    <property type="entry name" value="BON"/>
    <property type="match status" value="1"/>
</dbReference>
<dbReference type="AlphaFoldDB" id="A0A0M3TU88"/>
<evidence type="ECO:0000256" key="2">
    <source>
        <dbReference type="SAM" id="Coils"/>
    </source>
</evidence>
<dbReference type="PANTHER" id="PTHR34606:SF4">
    <property type="entry name" value="OUTER MEMBRANE LIPOPROTEIN DOLP"/>
    <property type="match status" value="1"/>
</dbReference>
<accession>A0A0M3TU88</accession>